<evidence type="ECO:0000313" key="2">
    <source>
        <dbReference type="Proteomes" id="UP001209878"/>
    </source>
</evidence>
<dbReference type="AlphaFoldDB" id="A0AAD9KJG1"/>
<reference evidence="1" key="1">
    <citation type="journal article" date="2023" name="Mol. Biol. Evol.">
        <title>Third-Generation Sequencing Reveals the Adaptive Role of the Epigenome in Three Deep-Sea Polychaetes.</title>
        <authorList>
            <person name="Perez M."/>
            <person name="Aroh O."/>
            <person name="Sun Y."/>
            <person name="Lan Y."/>
            <person name="Juniper S.K."/>
            <person name="Young C.R."/>
            <person name="Angers B."/>
            <person name="Qian P.Y."/>
        </authorList>
    </citation>
    <scope>NUCLEOTIDE SEQUENCE</scope>
    <source>
        <strain evidence="1">R07B-5</strain>
    </source>
</reference>
<keyword evidence="2" id="KW-1185">Reference proteome</keyword>
<proteinExistence type="predicted"/>
<dbReference type="Proteomes" id="UP001209878">
    <property type="component" value="Unassembled WGS sequence"/>
</dbReference>
<accession>A0AAD9KJG1</accession>
<sequence>MQCYDSCVMWSTFPCIVHSKVTFPKYPVRCLCVYTYCFVSCNVTHVVYSCVDINPDVDRCFMLGVTPADPAALYW</sequence>
<gene>
    <name evidence="1" type="ORF">NP493_962g00023</name>
</gene>
<dbReference type="EMBL" id="JAODUO010000962">
    <property type="protein sequence ID" value="KAK2172422.1"/>
    <property type="molecule type" value="Genomic_DNA"/>
</dbReference>
<organism evidence="1 2">
    <name type="scientific">Ridgeia piscesae</name>
    <name type="common">Tubeworm</name>
    <dbReference type="NCBI Taxonomy" id="27915"/>
    <lineage>
        <taxon>Eukaryota</taxon>
        <taxon>Metazoa</taxon>
        <taxon>Spiralia</taxon>
        <taxon>Lophotrochozoa</taxon>
        <taxon>Annelida</taxon>
        <taxon>Polychaeta</taxon>
        <taxon>Sedentaria</taxon>
        <taxon>Canalipalpata</taxon>
        <taxon>Sabellida</taxon>
        <taxon>Siboglinidae</taxon>
        <taxon>Ridgeia</taxon>
    </lineage>
</organism>
<evidence type="ECO:0000313" key="1">
    <source>
        <dbReference type="EMBL" id="KAK2172422.1"/>
    </source>
</evidence>
<comment type="caution">
    <text evidence="1">The sequence shown here is derived from an EMBL/GenBank/DDBJ whole genome shotgun (WGS) entry which is preliminary data.</text>
</comment>
<name>A0AAD9KJG1_RIDPI</name>
<protein>
    <submittedName>
        <fullName evidence="1">Uncharacterized protein</fullName>
    </submittedName>
</protein>